<dbReference type="GO" id="GO:0016740">
    <property type="term" value="F:transferase activity"/>
    <property type="evidence" value="ECO:0007669"/>
    <property type="project" value="TreeGrafter"/>
</dbReference>
<protein>
    <submittedName>
        <fullName evidence="3">7, 8-dihydropterin-6-yl-methyl-4-(Beta-D-ribofuranosyl)aminobenzene 5'-phosphate synthase</fullName>
    </submittedName>
</protein>
<comment type="caution">
    <text evidence="3">The sequence shown here is derived from an EMBL/GenBank/DDBJ whole genome shotgun (WGS) entry which is preliminary data.</text>
</comment>
<gene>
    <name evidence="3" type="ORF">EMPS_08636</name>
</gene>
<dbReference type="InterPro" id="IPR036866">
    <property type="entry name" value="RibonucZ/Hydroxyglut_hydro"/>
</dbReference>
<keyword evidence="4" id="KW-1185">Reference proteome</keyword>
<organism evidence="3 4">
    <name type="scientific">Entomortierella parvispora</name>
    <dbReference type="NCBI Taxonomy" id="205924"/>
    <lineage>
        <taxon>Eukaryota</taxon>
        <taxon>Fungi</taxon>
        <taxon>Fungi incertae sedis</taxon>
        <taxon>Mucoromycota</taxon>
        <taxon>Mortierellomycotina</taxon>
        <taxon>Mortierellomycetes</taxon>
        <taxon>Mortierellales</taxon>
        <taxon>Mortierellaceae</taxon>
        <taxon>Entomortierella</taxon>
    </lineage>
</organism>
<dbReference type="EMBL" id="BQFW01000012">
    <property type="protein sequence ID" value="GJJ76277.1"/>
    <property type="molecule type" value="Genomic_DNA"/>
</dbReference>
<evidence type="ECO:0000259" key="2">
    <source>
        <dbReference type="Pfam" id="PF00753"/>
    </source>
</evidence>
<dbReference type="Pfam" id="PF00753">
    <property type="entry name" value="Lactamase_B"/>
    <property type="match status" value="1"/>
</dbReference>
<dbReference type="AlphaFoldDB" id="A0A9P3HH85"/>
<dbReference type="InterPro" id="IPR041712">
    <property type="entry name" value="DHPS-like_MBL-fold"/>
</dbReference>
<feature type="region of interest" description="Disordered" evidence="1">
    <location>
        <begin position="220"/>
        <end position="242"/>
    </location>
</feature>
<accession>A0A9P3HH85</accession>
<dbReference type="InterPro" id="IPR052926">
    <property type="entry name" value="Metallo-beta-lactamase_dom"/>
</dbReference>
<proteinExistence type="predicted"/>
<dbReference type="SUPFAM" id="SSF56281">
    <property type="entry name" value="Metallo-hydrolase/oxidoreductase"/>
    <property type="match status" value="1"/>
</dbReference>
<reference evidence="3" key="1">
    <citation type="submission" date="2021-11" db="EMBL/GenBank/DDBJ databases">
        <authorList>
            <person name="Herlambang A."/>
            <person name="Guo Y."/>
            <person name="Takashima Y."/>
            <person name="Nishizawa T."/>
        </authorList>
    </citation>
    <scope>NUCLEOTIDE SEQUENCE</scope>
    <source>
        <strain evidence="3">E1425</strain>
    </source>
</reference>
<evidence type="ECO:0000256" key="1">
    <source>
        <dbReference type="SAM" id="MobiDB-lite"/>
    </source>
</evidence>
<dbReference type="PANTHER" id="PTHR13754:SF13">
    <property type="entry name" value="METALLO-BETA-LACTAMASE SUPERFAMILY PROTEIN (AFU_ORTHOLOGUE AFUA_3G07630)"/>
    <property type="match status" value="1"/>
</dbReference>
<dbReference type="PANTHER" id="PTHR13754">
    <property type="entry name" value="METALLO-BETA-LACTAMASE SUPERFAMILY PROTEIN"/>
    <property type="match status" value="1"/>
</dbReference>
<dbReference type="Gene3D" id="3.60.15.10">
    <property type="entry name" value="Ribonuclease Z/Hydroxyacylglutathione hydrolase-like"/>
    <property type="match status" value="1"/>
</dbReference>
<reference evidence="3" key="2">
    <citation type="journal article" date="2022" name="Microbiol. Resour. Announc.">
        <title>Whole-Genome Sequence of Entomortierella parvispora E1425, a Mucoromycotan Fungus Associated with Burkholderiaceae-Related Endosymbiotic Bacteria.</title>
        <authorList>
            <person name="Herlambang A."/>
            <person name="Guo Y."/>
            <person name="Takashima Y."/>
            <person name="Narisawa K."/>
            <person name="Ohta H."/>
            <person name="Nishizawa T."/>
        </authorList>
    </citation>
    <scope>NUCLEOTIDE SEQUENCE</scope>
    <source>
        <strain evidence="3">E1425</strain>
    </source>
</reference>
<evidence type="ECO:0000313" key="4">
    <source>
        <dbReference type="Proteomes" id="UP000827284"/>
    </source>
</evidence>
<name>A0A9P3HH85_9FUNG</name>
<sequence length="482" mass="51978">MATPHALLPKGQEQDVHIQTTFPDLVELDALRLTVIVDNEVDIMTSVPKELGLTTQAQVLFKDKRHLDKEKSTATSTGAGAATVEHAYDHQASQGEGGPVRTIGFDFNDLCCGAHGLSILVTGIRGQIEHRILFDTGPHSAIFLENAKRLEIPFEKIETIVLSHWHVDHSGGMLAAVAKCVQARKDVKNGPDKKPASVNVDVHPDRPYQRGICLARPPPPSFPGTVHSERGGRVTPPGAEKADRPITSEYVAWKADPTIQELEAAGAKVFHHRDAHVISEGFFGVSGLIPRNTSYETGIPNHMQWSPESRCWVPDPDILDERYLVARVKGKGVVVLSGCSHAGIVNVCQDVQRAFGMNQAATEINQESSSSGDGNLAEVAEESTMVESDDDKGVESSNKLFYVVGGFHLAGSSVETRIAETVRDLGKISPSYLAPGHCSGWRAKAALENAMPGRVASLGVGSDFFITAPASSSKARRTRNIK</sequence>
<dbReference type="OrthoDB" id="1470350at2759"/>
<dbReference type="Proteomes" id="UP000827284">
    <property type="component" value="Unassembled WGS sequence"/>
</dbReference>
<feature type="domain" description="Metallo-beta-lactamase" evidence="2">
    <location>
        <begin position="127"/>
        <end position="173"/>
    </location>
</feature>
<dbReference type="InterPro" id="IPR001279">
    <property type="entry name" value="Metallo-B-lactamas"/>
</dbReference>
<dbReference type="CDD" id="cd07713">
    <property type="entry name" value="DHPS-like_MBL-fold"/>
    <property type="match status" value="1"/>
</dbReference>
<evidence type="ECO:0000313" key="3">
    <source>
        <dbReference type="EMBL" id="GJJ76277.1"/>
    </source>
</evidence>